<sequence length="78" mass="9046">MPNTKVLVFISSQLVVAALCLEIPARLYLKLLYFHLVWLMMVEEMNILTTVFMKLNNEKVYYPNSVWPQNPSAITIEA</sequence>
<accession>A0AAW0K9Q2</accession>
<evidence type="ECO:0000313" key="2">
    <source>
        <dbReference type="Proteomes" id="UP000237347"/>
    </source>
</evidence>
<gene>
    <name evidence="1" type="primary">MSL10_5</name>
    <name evidence="1" type="ORF">CFP56_023507</name>
</gene>
<protein>
    <submittedName>
        <fullName evidence="1">Mechanosensitive ion channel protein 10</fullName>
    </submittedName>
</protein>
<dbReference type="EMBL" id="PKMF04000372">
    <property type="protein sequence ID" value="KAK7835435.1"/>
    <property type="molecule type" value="Genomic_DNA"/>
</dbReference>
<organism evidence="1 2">
    <name type="scientific">Quercus suber</name>
    <name type="common">Cork oak</name>
    <dbReference type="NCBI Taxonomy" id="58331"/>
    <lineage>
        <taxon>Eukaryota</taxon>
        <taxon>Viridiplantae</taxon>
        <taxon>Streptophyta</taxon>
        <taxon>Embryophyta</taxon>
        <taxon>Tracheophyta</taxon>
        <taxon>Spermatophyta</taxon>
        <taxon>Magnoliopsida</taxon>
        <taxon>eudicotyledons</taxon>
        <taxon>Gunneridae</taxon>
        <taxon>Pentapetalae</taxon>
        <taxon>rosids</taxon>
        <taxon>fabids</taxon>
        <taxon>Fagales</taxon>
        <taxon>Fagaceae</taxon>
        <taxon>Quercus</taxon>
    </lineage>
</organism>
<keyword evidence="2" id="KW-1185">Reference proteome</keyword>
<name>A0AAW0K9Q2_QUESU</name>
<reference evidence="1 2" key="1">
    <citation type="journal article" date="2018" name="Sci. Data">
        <title>The draft genome sequence of cork oak.</title>
        <authorList>
            <person name="Ramos A.M."/>
            <person name="Usie A."/>
            <person name="Barbosa P."/>
            <person name="Barros P.M."/>
            <person name="Capote T."/>
            <person name="Chaves I."/>
            <person name="Simoes F."/>
            <person name="Abreu I."/>
            <person name="Carrasquinho I."/>
            <person name="Faro C."/>
            <person name="Guimaraes J.B."/>
            <person name="Mendonca D."/>
            <person name="Nobrega F."/>
            <person name="Rodrigues L."/>
            <person name="Saibo N.J.M."/>
            <person name="Varela M.C."/>
            <person name="Egas C."/>
            <person name="Matos J."/>
            <person name="Miguel C.M."/>
            <person name="Oliveira M.M."/>
            <person name="Ricardo C.P."/>
            <person name="Goncalves S."/>
        </authorList>
    </citation>
    <scope>NUCLEOTIDE SEQUENCE [LARGE SCALE GENOMIC DNA]</scope>
    <source>
        <strain evidence="2">cv. HL8</strain>
    </source>
</reference>
<dbReference type="AlphaFoldDB" id="A0AAW0K9Q2"/>
<dbReference type="Proteomes" id="UP000237347">
    <property type="component" value="Unassembled WGS sequence"/>
</dbReference>
<comment type="caution">
    <text evidence="1">The sequence shown here is derived from an EMBL/GenBank/DDBJ whole genome shotgun (WGS) entry which is preliminary data.</text>
</comment>
<proteinExistence type="predicted"/>
<evidence type="ECO:0000313" key="1">
    <source>
        <dbReference type="EMBL" id="KAK7835435.1"/>
    </source>
</evidence>